<feature type="region of interest" description="Disordered" evidence="8">
    <location>
        <begin position="109"/>
        <end position="217"/>
    </location>
</feature>
<feature type="compositionally biased region" description="Low complexity" evidence="8">
    <location>
        <begin position="343"/>
        <end position="359"/>
    </location>
</feature>
<protein>
    <recommendedName>
        <fullName evidence="7">Microtubule-associated protein</fullName>
    </recommendedName>
</protein>
<feature type="compositionally biased region" description="Basic and acidic residues" evidence="8">
    <location>
        <begin position="197"/>
        <end position="216"/>
    </location>
</feature>
<feature type="domain" description="RII binding" evidence="10">
    <location>
        <begin position="85"/>
        <end position="103"/>
    </location>
</feature>
<dbReference type="Pfam" id="PF10522">
    <property type="entry name" value="RII_binding_1"/>
    <property type="match status" value="1"/>
</dbReference>
<feature type="compositionally biased region" description="Basic and acidic residues" evidence="8">
    <location>
        <begin position="278"/>
        <end position="295"/>
    </location>
</feature>
<feature type="domain" description="MAP2/Tau projection" evidence="9">
    <location>
        <begin position="150"/>
        <end position="262"/>
    </location>
</feature>
<feature type="compositionally biased region" description="Low complexity" evidence="8">
    <location>
        <begin position="297"/>
        <end position="308"/>
    </location>
</feature>
<dbReference type="InterPro" id="IPR001084">
    <property type="entry name" value="MAP_tubulin-bd_rpt"/>
</dbReference>
<evidence type="ECO:0000256" key="4">
    <source>
        <dbReference type="ARBA" id="ARBA00022701"/>
    </source>
</evidence>
<keyword evidence="12" id="KW-1185">Reference proteome</keyword>
<comment type="caution">
    <text evidence="11">The sequence shown here is derived from an EMBL/GenBank/DDBJ whole genome shotgun (WGS) entry which is preliminary data.</text>
</comment>
<evidence type="ECO:0000256" key="8">
    <source>
        <dbReference type="SAM" id="MobiDB-lite"/>
    </source>
</evidence>
<feature type="compositionally biased region" description="Polar residues" evidence="8">
    <location>
        <begin position="365"/>
        <end position="375"/>
    </location>
</feature>
<dbReference type="Pfam" id="PF00418">
    <property type="entry name" value="Tubulin-binding"/>
    <property type="match status" value="3"/>
</dbReference>
<dbReference type="EMBL" id="JBFSEQ010000006">
    <property type="protein sequence ID" value="KAL2774986.1"/>
    <property type="molecule type" value="Genomic_DNA"/>
</dbReference>
<organism evidence="11 12">
    <name type="scientific">Daubentonia madagascariensis</name>
    <name type="common">Aye-aye</name>
    <name type="synonym">Sciurus madagascariensis</name>
    <dbReference type="NCBI Taxonomy" id="31869"/>
    <lineage>
        <taxon>Eukaryota</taxon>
        <taxon>Metazoa</taxon>
        <taxon>Chordata</taxon>
        <taxon>Craniata</taxon>
        <taxon>Vertebrata</taxon>
        <taxon>Euteleostomi</taxon>
        <taxon>Mammalia</taxon>
        <taxon>Eutheria</taxon>
        <taxon>Euarchontoglires</taxon>
        <taxon>Primates</taxon>
        <taxon>Strepsirrhini</taxon>
        <taxon>Chiromyiformes</taxon>
        <taxon>Daubentoniidae</taxon>
        <taxon>Daubentonia</taxon>
    </lineage>
</organism>
<feature type="compositionally biased region" description="Polar residues" evidence="8">
    <location>
        <begin position="63"/>
        <end position="73"/>
    </location>
</feature>
<gene>
    <name evidence="11" type="ORF">WCI35_018135</name>
</gene>
<keyword evidence="5" id="KW-0677">Repeat</keyword>
<evidence type="ECO:0000259" key="9">
    <source>
        <dbReference type="Pfam" id="PF08377"/>
    </source>
</evidence>
<name>A0ABD2E7I2_DAUMA</name>
<evidence type="ECO:0000256" key="1">
    <source>
        <dbReference type="ARBA" id="ARBA00004245"/>
    </source>
</evidence>
<evidence type="ECO:0000256" key="3">
    <source>
        <dbReference type="ARBA" id="ARBA00022553"/>
    </source>
</evidence>
<feature type="compositionally biased region" description="Low complexity" evidence="8">
    <location>
        <begin position="318"/>
        <end position="330"/>
    </location>
</feature>
<dbReference type="InterPro" id="IPR013588">
    <property type="entry name" value="MAP2_projctn"/>
</dbReference>
<evidence type="ECO:0000313" key="12">
    <source>
        <dbReference type="Proteomes" id="UP001610411"/>
    </source>
</evidence>
<dbReference type="InterPro" id="IPR027324">
    <property type="entry name" value="MAP2/MAP4/Tau"/>
</dbReference>
<keyword evidence="2 7" id="KW-0963">Cytoplasm</keyword>
<feature type="compositionally biased region" description="Basic and acidic residues" evidence="8">
    <location>
        <begin position="109"/>
        <end position="119"/>
    </location>
</feature>
<feature type="compositionally biased region" description="Basic residues" evidence="8">
    <location>
        <begin position="183"/>
        <end position="192"/>
    </location>
</feature>
<dbReference type="AlphaFoldDB" id="A0ABD2E7I2"/>
<evidence type="ECO:0000256" key="2">
    <source>
        <dbReference type="ARBA" id="ARBA00022490"/>
    </source>
</evidence>
<evidence type="ECO:0000256" key="6">
    <source>
        <dbReference type="ARBA" id="ARBA00023212"/>
    </source>
</evidence>
<keyword evidence="3" id="KW-0597">Phosphoprotein</keyword>
<dbReference type="GO" id="GO:0005874">
    <property type="term" value="C:microtubule"/>
    <property type="evidence" value="ECO:0007669"/>
    <property type="project" value="UniProtKB-KW"/>
</dbReference>
<dbReference type="PANTHER" id="PTHR11501">
    <property type="entry name" value="MICROTUBULE-ASSOCIATED PROTEIN"/>
    <property type="match status" value="1"/>
</dbReference>
<accession>A0ABD2E7I2</accession>
<feature type="region of interest" description="Disordered" evidence="8">
    <location>
        <begin position="261"/>
        <end position="394"/>
    </location>
</feature>
<proteinExistence type="predicted"/>
<dbReference type="Pfam" id="PF08377">
    <property type="entry name" value="MAP2_projctn"/>
    <property type="match status" value="1"/>
</dbReference>
<evidence type="ECO:0000256" key="5">
    <source>
        <dbReference type="ARBA" id="ARBA00022737"/>
    </source>
</evidence>
<dbReference type="PROSITE" id="PS51491">
    <property type="entry name" value="TAU_MAP_2"/>
    <property type="match status" value="3"/>
</dbReference>
<feature type="region of interest" description="Disordered" evidence="8">
    <location>
        <begin position="1"/>
        <end position="89"/>
    </location>
</feature>
<evidence type="ECO:0000259" key="10">
    <source>
        <dbReference type="Pfam" id="PF10522"/>
    </source>
</evidence>
<dbReference type="PROSITE" id="PS00229">
    <property type="entry name" value="TAU_MAP_1"/>
    <property type="match status" value="1"/>
</dbReference>
<comment type="subcellular location">
    <subcellularLocation>
        <location evidence="1 7">Cytoplasm</location>
        <location evidence="1 7">Cytoskeleton</location>
    </subcellularLocation>
</comment>
<feature type="compositionally biased region" description="Basic and acidic residues" evidence="8">
    <location>
        <begin position="164"/>
        <end position="182"/>
    </location>
</feature>
<dbReference type="Proteomes" id="UP001610411">
    <property type="component" value="Unassembled WGS sequence"/>
</dbReference>
<sequence>MADERKDEAKAPHWTSTQLTEASAHPHQPEIKDQGGAGEGLVRSANGFPYREDEEGAFGEHGSQGTYSNTKENGINGELTSADRETAEEVSARIVQVVTAEAVAVLKGEQEKEAQHKDQPAALPLAEETANLPPSPPPSPASEQTVTVEEDDDRSIMTEQLETIPKEEKAEKEARRSSLEKHRKEKPFKTGRGRISTPERKIAKKEPSTVSRDEVRRKKAVYKKAELAKKTEVQAHSPSRKFILKPAIKYTRPTHLSCVKRKTTAGGESPLAPGVFKQAKDKVSDGVTKSPEKRSSLPRPSSILPPRRGVSGDRDENSFSLNSSISSSARRTTRSEPIRRAGKSGTSTPTTPGSTAITPGTPPSYSSRTPGTPGTPSYPRTPHTPGTPKSAILVPSEKKVAIIRTPPKSPATPKQLRLINQPLPDLKNVKSKIGSTDNIKYQPKGGQVQIVTKKIDLSHVTSKCGSLKNIRHRPGGGRVKIESVKLDFKEKAQAKVGSLDNAHHVPGGGNVKIDSQKLNFREHAKARVDHGAEIITQSPGRSSVASPRRLSNVSSSGSINLLESPQLATLAEDVTAALAKQGL</sequence>
<feature type="compositionally biased region" description="Basic and acidic residues" evidence="8">
    <location>
        <begin position="1"/>
        <end position="11"/>
    </location>
</feature>
<keyword evidence="6 7" id="KW-0206">Cytoskeleton</keyword>
<feature type="region of interest" description="Disordered" evidence="8">
    <location>
        <begin position="535"/>
        <end position="557"/>
    </location>
</feature>
<reference evidence="11 12" key="1">
    <citation type="journal article" date="2024" name="G3 (Bethesda)">
        <title>A hybrid genome assembly of the endangered aye-aye (Daubentonia madagascariensis).</title>
        <authorList>
            <person name="Versoza C.J."/>
            <person name="Pfeifer S.P."/>
        </authorList>
    </citation>
    <scope>NUCLEOTIDE SEQUENCE [LARGE SCALE GENOMIC DNA]</scope>
    <source>
        <strain evidence="11">6821</strain>
    </source>
</reference>
<keyword evidence="4 7" id="KW-0493">Microtubule</keyword>
<evidence type="ECO:0000313" key="11">
    <source>
        <dbReference type="EMBL" id="KAL2774986.1"/>
    </source>
</evidence>
<evidence type="ECO:0000256" key="7">
    <source>
        <dbReference type="RuleBase" id="RU000686"/>
    </source>
</evidence>
<dbReference type="PANTHER" id="PTHR11501:SF15">
    <property type="entry name" value="MICROTUBULE-ASSOCIATED PROTEIN 2"/>
    <property type="match status" value="1"/>
</dbReference>
<dbReference type="InterPro" id="IPR018459">
    <property type="entry name" value="RII-bd_1"/>
</dbReference>